<reference evidence="2" key="1">
    <citation type="submission" date="2009-10" db="EMBL/GenBank/DDBJ databases">
        <title>Diversity of trophic interactions inside an arsenic-rich microbial ecosystem.</title>
        <authorList>
            <person name="Bertin P.N."/>
            <person name="Heinrich-Salmeron A."/>
            <person name="Pelletier E."/>
            <person name="Goulhen-Chollet F."/>
            <person name="Arsene-Ploetze F."/>
            <person name="Gallien S."/>
            <person name="Calteau A."/>
            <person name="Vallenet D."/>
            <person name="Casiot C."/>
            <person name="Chane-Woon-Ming B."/>
            <person name="Giloteaux L."/>
            <person name="Barakat M."/>
            <person name="Bonnefoy V."/>
            <person name="Bruneel O."/>
            <person name="Chandler M."/>
            <person name="Cleiss J."/>
            <person name="Duran R."/>
            <person name="Elbaz-Poulichet F."/>
            <person name="Fonknechten N."/>
            <person name="Lauga B."/>
            <person name="Mornico D."/>
            <person name="Ortet P."/>
            <person name="Schaeffer C."/>
            <person name="Siguier P."/>
            <person name="Alexander Thil Smith A."/>
            <person name="Van Dorsselaer A."/>
            <person name="Weissenbach J."/>
            <person name="Medigue C."/>
            <person name="Le Paslier D."/>
        </authorList>
    </citation>
    <scope>NUCLEOTIDE SEQUENCE</scope>
</reference>
<evidence type="ECO:0000256" key="1">
    <source>
        <dbReference type="SAM" id="Phobius"/>
    </source>
</evidence>
<organism evidence="2">
    <name type="scientific">mine drainage metagenome</name>
    <dbReference type="NCBI Taxonomy" id="410659"/>
    <lineage>
        <taxon>unclassified sequences</taxon>
        <taxon>metagenomes</taxon>
        <taxon>ecological metagenomes</taxon>
    </lineage>
</organism>
<feature type="transmembrane region" description="Helical" evidence="1">
    <location>
        <begin position="38"/>
        <end position="58"/>
    </location>
</feature>
<keyword evidence="1" id="KW-0812">Transmembrane</keyword>
<dbReference type="EMBL" id="CABN01000051">
    <property type="protein sequence ID" value="CBH99800.1"/>
    <property type="molecule type" value="Genomic_DNA"/>
</dbReference>
<protein>
    <submittedName>
        <fullName evidence="2">Uncharacterized protein</fullName>
    </submittedName>
</protein>
<gene>
    <name evidence="2" type="ORF">CARN3_0752</name>
</gene>
<evidence type="ECO:0000313" key="2">
    <source>
        <dbReference type="EMBL" id="CBH99800.1"/>
    </source>
</evidence>
<name>E6PXZ1_9ZZZZ</name>
<sequence length="59" mass="6219">MSAASTLPTRNFSSGEIVTLPGRFFSVTFSPAIGNSDFVVGILVAVITAIVWVSSSNLW</sequence>
<accession>E6PXZ1</accession>
<dbReference type="AlphaFoldDB" id="E6PXZ1"/>
<comment type="caution">
    <text evidence="2">The sequence shown here is derived from an EMBL/GenBank/DDBJ whole genome shotgun (WGS) entry which is preliminary data.</text>
</comment>
<proteinExistence type="predicted"/>
<keyword evidence="1" id="KW-1133">Transmembrane helix</keyword>
<keyword evidence="1" id="KW-0472">Membrane</keyword>